<feature type="transmembrane region" description="Helical" evidence="1">
    <location>
        <begin position="6"/>
        <end position="26"/>
    </location>
</feature>
<protein>
    <submittedName>
        <fullName evidence="2">Uncharacterized protein</fullName>
    </submittedName>
</protein>
<name>A0A4R6IFK5_9SPHI</name>
<evidence type="ECO:0000256" key="1">
    <source>
        <dbReference type="SAM" id="Phobius"/>
    </source>
</evidence>
<keyword evidence="1" id="KW-1133">Transmembrane helix</keyword>
<dbReference type="AlphaFoldDB" id="A0A4R6IFK5"/>
<reference evidence="2 3" key="1">
    <citation type="submission" date="2019-03" db="EMBL/GenBank/DDBJ databases">
        <title>Genomic Encyclopedia of Archaeal and Bacterial Type Strains, Phase II (KMG-II): from individual species to whole genera.</title>
        <authorList>
            <person name="Goeker M."/>
        </authorList>
    </citation>
    <scope>NUCLEOTIDE SEQUENCE [LARGE SCALE GENOMIC DNA]</scope>
    <source>
        <strain evidence="2 3">DSM 19034</strain>
    </source>
</reference>
<dbReference type="Proteomes" id="UP000295499">
    <property type="component" value="Unassembled WGS sequence"/>
</dbReference>
<keyword evidence="1" id="KW-0472">Membrane</keyword>
<evidence type="ECO:0000313" key="2">
    <source>
        <dbReference type="EMBL" id="TDO20814.1"/>
    </source>
</evidence>
<comment type="caution">
    <text evidence="2">The sequence shown here is derived from an EMBL/GenBank/DDBJ whole genome shotgun (WGS) entry which is preliminary data.</text>
</comment>
<organism evidence="2 3">
    <name type="scientific">Pedobacter duraquae</name>
    <dbReference type="NCBI Taxonomy" id="425511"/>
    <lineage>
        <taxon>Bacteria</taxon>
        <taxon>Pseudomonadati</taxon>
        <taxon>Bacteroidota</taxon>
        <taxon>Sphingobacteriia</taxon>
        <taxon>Sphingobacteriales</taxon>
        <taxon>Sphingobacteriaceae</taxon>
        <taxon>Pedobacter</taxon>
    </lineage>
</organism>
<dbReference type="RefSeq" id="WP_133557613.1">
    <property type="nucleotide sequence ID" value="NZ_SNWM01000004.1"/>
</dbReference>
<keyword evidence="3" id="KW-1185">Reference proteome</keyword>
<sequence>MNHTTVQIAFYISLFLVMPIGAILMYKWGKRIVKPIAGDIDKSKHIQLEGVAFKTFIYMIPALLVFGIFATPVLYFGNLQKKEDYCIQVIKVNKMTKSDAFLKERCSCLDVNELFEKAKQ</sequence>
<dbReference type="EMBL" id="SNWM01000004">
    <property type="protein sequence ID" value="TDO20814.1"/>
    <property type="molecule type" value="Genomic_DNA"/>
</dbReference>
<accession>A0A4R6IFK5</accession>
<gene>
    <name evidence="2" type="ORF">CLV32_3448</name>
</gene>
<proteinExistence type="predicted"/>
<dbReference type="OrthoDB" id="9554019at2"/>
<keyword evidence="1" id="KW-0812">Transmembrane</keyword>
<evidence type="ECO:0000313" key="3">
    <source>
        <dbReference type="Proteomes" id="UP000295499"/>
    </source>
</evidence>
<feature type="transmembrane region" description="Helical" evidence="1">
    <location>
        <begin position="56"/>
        <end position="77"/>
    </location>
</feature>